<reference evidence="1 2" key="1">
    <citation type="submission" date="2020-05" db="EMBL/GenBank/DDBJ databases">
        <title>DNA-SIP metagenomic assembled genomes.</title>
        <authorList>
            <person name="Yu J."/>
        </authorList>
    </citation>
    <scope>NUCLEOTIDE SEQUENCE [LARGE SCALE GENOMIC DNA]</scope>
    <source>
        <strain evidence="1">Bin5.27</strain>
    </source>
</reference>
<name>A0A850C373_9ACTN</name>
<dbReference type="Proteomes" id="UP000574690">
    <property type="component" value="Unassembled WGS sequence"/>
</dbReference>
<accession>A0A850C373</accession>
<protein>
    <submittedName>
        <fullName evidence="1">Uncharacterized protein</fullName>
    </submittedName>
</protein>
<evidence type="ECO:0000313" key="2">
    <source>
        <dbReference type="Proteomes" id="UP000574690"/>
    </source>
</evidence>
<gene>
    <name evidence="1" type="ORF">HOQ43_09915</name>
</gene>
<evidence type="ECO:0000313" key="1">
    <source>
        <dbReference type="EMBL" id="NUQ88764.1"/>
    </source>
</evidence>
<organism evidence="1 2">
    <name type="scientific">Glycomyces artemisiae</name>
    <dbReference type="NCBI Taxonomy" id="1076443"/>
    <lineage>
        <taxon>Bacteria</taxon>
        <taxon>Bacillati</taxon>
        <taxon>Actinomycetota</taxon>
        <taxon>Actinomycetes</taxon>
        <taxon>Glycomycetales</taxon>
        <taxon>Glycomycetaceae</taxon>
        <taxon>Glycomyces</taxon>
    </lineage>
</organism>
<dbReference type="EMBL" id="JABFXE010000416">
    <property type="protein sequence ID" value="NUQ88764.1"/>
    <property type="molecule type" value="Genomic_DNA"/>
</dbReference>
<proteinExistence type="predicted"/>
<comment type="caution">
    <text evidence="1">The sequence shown here is derived from an EMBL/GenBank/DDBJ whole genome shotgun (WGS) entry which is preliminary data.</text>
</comment>
<dbReference type="AlphaFoldDB" id="A0A850C373"/>
<sequence length="183" mass="19967">MTYIFDVWTWGREGNTLDGTLTSLIGDGVRLGDGPDHGTGFGLKLLMDAWFQGFGATDIDPGTAAEFAECFELILGKRVWIDDEGFVLDHRTKEPVVPKVNAYSAYEGQLDGGRGTSDGHAYLLTKPRGEEFRRRADAVIASFAVDPEADGDQAGFTIRVTDPKYLAHMASHISFRTAFTGAE</sequence>